<evidence type="ECO:0000313" key="2">
    <source>
        <dbReference type="Proteomes" id="UP001469553"/>
    </source>
</evidence>
<reference evidence="1 2" key="1">
    <citation type="submission" date="2021-06" db="EMBL/GenBank/DDBJ databases">
        <authorList>
            <person name="Palmer J.M."/>
        </authorList>
    </citation>
    <scope>NUCLEOTIDE SEQUENCE [LARGE SCALE GENOMIC DNA]</scope>
    <source>
        <strain evidence="1 2">AS_MEX2019</strain>
        <tissue evidence="1">Muscle</tissue>
    </source>
</reference>
<proteinExistence type="predicted"/>
<keyword evidence="2" id="KW-1185">Reference proteome</keyword>
<gene>
    <name evidence="1" type="ORF">AMECASPLE_017602</name>
</gene>
<sequence>MGAASSPALIQLFPHLTRFPSLKKASGFHSSWHSLALLPPSLKSSEPCPHSNVSHLPSEIHFRSECAVSRETPPVYTDCRIKKENYSRQISALIFRSRFDPSLPNFPSKLMGVFAVLVPVHNLHL</sequence>
<evidence type="ECO:0000313" key="1">
    <source>
        <dbReference type="EMBL" id="MEQ2284048.1"/>
    </source>
</evidence>
<name>A0ABV0XRC8_9TELE</name>
<organism evidence="1 2">
    <name type="scientific">Ameca splendens</name>
    <dbReference type="NCBI Taxonomy" id="208324"/>
    <lineage>
        <taxon>Eukaryota</taxon>
        <taxon>Metazoa</taxon>
        <taxon>Chordata</taxon>
        <taxon>Craniata</taxon>
        <taxon>Vertebrata</taxon>
        <taxon>Euteleostomi</taxon>
        <taxon>Actinopterygii</taxon>
        <taxon>Neopterygii</taxon>
        <taxon>Teleostei</taxon>
        <taxon>Neoteleostei</taxon>
        <taxon>Acanthomorphata</taxon>
        <taxon>Ovalentaria</taxon>
        <taxon>Atherinomorphae</taxon>
        <taxon>Cyprinodontiformes</taxon>
        <taxon>Goodeidae</taxon>
        <taxon>Ameca</taxon>
    </lineage>
</organism>
<comment type="caution">
    <text evidence="1">The sequence shown here is derived from an EMBL/GenBank/DDBJ whole genome shotgun (WGS) entry which is preliminary data.</text>
</comment>
<protein>
    <submittedName>
        <fullName evidence="1">Uncharacterized protein</fullName>
    </submittedName>
</protein>
<accession>A0ABV0XRC8</accession>
<dbReference type="Proteomes" id="UP001469553">
    <property type="component" value="Unassembled WGS sequence"/>
</dbReference>
<dbReference type="EMBL" id="JAHRIP010010732">
    <property type="protein sequence ID" value="MEQ2284048.1"/>
    <property type="molecule type" value="Genomic_DNA"/>
</dbReference>